<name>A0ABN2VEK7_9ACTN</name>
<proteinExistence type="predicted"/>
<protein>
    <submittedName>
        <fullName evidence="1">Uncharacterized protein</fullName>
    </submittedName>
</protein>
<gene>
    <name evidence="1" type="ORF">GCM10009839_84250</name>
</gene>
<dbReference type="Proteomes" id="UP001500751">
    <property type="component" value="Unassembled WGS sequence"/>
</dbReference>
<dbReference type="EMBL" id="BAAAQN010000079">
    <property type="protein sequence ID" value="GAA2060625.1"/>
    <property type="molecule type" value="Genomic_DNA"/>
</dbReference>
<evidence type="ECO:0000313" key="2">
    <source>
        <dbReference type="Proteomes" id="UP001500751"/>
    </source>
</evidence>
<evidence type="ECO:0000313" key="1">
    <source>
        <dbReference type="EMBL" id="GAA2060625.1"/>
    </source>
</evidence>
<dbReference type="RefSeq" id="WP_344671356.1">
    <property type="nucleotide sequence ID" value="NZ_BAAAQN010000079.1"/>
</dbReference>
<keyword evidence="2" id="KW-1185">Reference proteome</keyword>
<comment type="caution">
    <text evidence="1">The sequence shown here is derived from an EMBL/GenBank/DDBJ whole genome shotgun (WGS) entry which is preliminary data.</text>
</comment>
<accession>A0ABN2VEK7</accession>
<reference evidence="1 2" key="1">
    <citation type="journal article" date="2019" name="Int. J. Syst. Evol. Microbiol.">
        <title>The Global Catalogue of Microorganisms (GCM) 10K type strain sequencing project: providing services to taxonomists for standard genome sequencing and annotation.</title>
        <authorList>
            <consortium name="The Broad Institute Genomics Platform"/>
            <consortium name="The Broad Institute Genome Sequencing Center for Infectious Disease"/>
            <person name="Wu L."/>
            <person name="Ma J."/>
        </authorList>
    </citation>
    <scope>NUCLEOTIDE SEQUENCE [LARGE SCALE GENOMIC DNA]</scope>
    <source>
        <strain evidence="1 2">JCM 16014</strain>
    </source>
</reference>
<organism evidence="1 2">
    <name type="scientific">Catenulispora yoronensis</name>
    <dbReference type="NCBI Taxonomy" id="450799"/>
    <lineage>
        <taxon>Bacteria</taxon>
        <taxon>Bacillati</taxon>
        <taxon>Actinomycetota</taxon>
        <taxon>Actinomycetes</taxon>
        <taxon>Catenulisporales</taxon>
        <taxon>Catenulisporaceae</taxon>
        <taxon>Catenulispora</taxon>
    </lineage>
</organism>
<sequence>MRRGDEVPRPHPWSVRVKDRRAALGWRELLACVPDNLDRAWVAMTGYPRGLDGRQHRLKGDKASVFITEASGLLEQWQYEVTGGGRIWYAIDDLHRTLWITEAGTGHPGQTDSRGRRR</sequence>